<dbReference type="EMBL" id="LBVV01000009">
    <property type="protein sequence ID" value="KKQ94648.1"/>
    <property type="molecule type" value="Genomic_DNA"/>
</dbReference>
<name>A0A0G0LRW3_UNCC2</name>
<evidence type="ECO:0008006" key="3">
    <source>
        <dbReference type="Google" id="ProtNLM"/>
    </source>
</evidence>
<dbReference type="SUPFAM" id="SSF49373">
    <property type="entry name" value="Invasin/intimin cell-adhesion fragments"/>
    <property type="match status" value="1"/>
</dbReference>
<dbReference type="InterPro" id="IPR013783">
    <property type="entry name" value="Ig-like_fold"/>
</dbReference>
<dbReference type="AlphaFoldDB" id="A0A0G0LRW3"/>
<gene>
    <name evidence="1" type="ORF">UT18_C0009G0059</name>
</gene>
<evidence type="ECO:0000313" key="1">
    <source>
        <dbReference type="EMBL" id="KKQ94648.1"/>
    </source>
</evidence>
<dbReference type="STRING" id="1618345.UT18_C0009G0059"/>
<dbReference type="Proteomes" id="UP000034207">
    <property type="component" value="Unassembled WGS sequence"/>
</dbReference>
<protein>
    <recommendedName>
        <fullName evidence="3">Big-1 domain-containing protein</fullName>
    </recommendedName>
</protein>
<evidence type="ECO:0000313" key="2">
    <source>
        <dbReference type="Proteomes" id="UP000034207"/>
    </source>
</evidence>
<accession>A0A0G0LRW3</accession>
<proteinExistence type="predicted"/>
<dbReference type="InterPro" id="IPR008964">
    <property type="entry name" value="Invasin/intimin_cell_adhesion"/>
</dbReference>
<organism evidence="1 2">
    <name type="scientific">candidate division CPR2 bacterium GW2011_GWC2_39_10</name>
    <dbReference type="NCBI Taxonomy" id="1618345"/>
    <lineage>
        <taxon>Bacteria</taxon>
        <taxon>Bacteria division CPR2</taxon>
    </lineage>
</organism>
<dbReference type="Gene3D" id="2.60.40.10">
    <property type="entry name" value="Immunoglobulins"/>
    <property type="match status" value="1"/>
</dbReference>
<comment type="caution">
    <text evidence="1">The sequence shown here is derived from an EMBL/GenBank/DDBJ whole genome shotgun (WGS) entry which is preliminary data.</text>
</comment>
<sequence length="342" mass="36651">MKKHFIHTKKAFAVILTIFLFLSLFFFDVSKVTAADPPYFVYLTNFSVDAKIVGQPFNLQIQAWDPNNMGNNPIQTMNGTISLQNSTSSISPSQVTMSGGEWIGQVTITKSTTSEVITAMATGFVSSSSPQFTVLPDSRQVILGVYGGNVQSKTVTNRLDNSLQVRAMDKYGNAISNAGILFKSVGFPPGASGYSLSSGSVLTDINGIASTQFTLGNKIGTYMVQATIISGLSPPVTFYSNATADVLNNLFISPIIAVIPKGAQQVFQTTGTDRHGNPVSVSGVAWSVERGGGTIDQNGVLIEVFYRDLPGSDKEFLLAQQQYSKTLLTVSGIYRANFTLSS</sequence>
<reference evidence="1 2" key="1">
    <citation type="journal article" date="2015" name="Nature">
        <title>rRNA introns, odd ribosomes, and small enigmatic genomes across a large radiation of phyla.</title>
        <authorList>
            <person name="Brown C.T."/>
            <person name="Hug L.A."/>
            <person name="Thomas B.C."/>
            <person name="Sharon I."/>
            <person name="Castelle C.J."/>
            <person name="Singh A."/>
            <person name="Wilkins M.J."/>
            <person name="Williams K.H."/>
            <person name="Banfield J.F."/>
        </authorList>
    </citation>
    <scope>NUCLEOTIDE SEQUENCE [LARGE SCALE GENOMIC DNA]</scope>
</reference>